<keyword evidence="1" id="KW-0472">Membrane</keyword>
<keyword evidence="3" id="KW-1185">Reference proteome</keyword>
<protein>
    <recommendedName>
        <fullName evidence="4">Glycosyltransferase RgtA/B/C/D-like domain-containing protein</fullName>
    </recommendedName>
</protein>
<dbReference type="Proteomes" id="UP000249299">
    <property type="component" value="Unassembled WGS sequence"/>
</dbReference>
<sequence>MTLLARYAAVLVFATATVLVLALALFLRAHGYTAAGELDLWGRTLLVNAGVMPFEVAATAFPPLPQIAAVGANWLVPDLGPPVLSIVVAMLAAWLVTSWFVMLRNAKFGIVVSLAATTLLAFNPLFLRAASEGSGFVLLNLGIWLLALGLFNLRQFYRVNDMMLVSVALVVLSFSHPFGAVVAVVSIPFLALSVPPDLLEKSPSGVYLVLLFPLVFAILSFIFVNWILTGDALHFLARSETSTAFMSDRNGVVFPSNMLIVAAVAATGFFGVAPIAIFMGVRTWTLRPLLLAIGGLFATLVSAIVYAALLGVVPPLALAIGPAVVIAAACAVHWPRSHDGQRAIILWLAVGLFGGTAILIGDTSLQTRQWRSAAFGRETAPIDQEQVLLAGILAGRKGVLLDAQAAPALIAMRGSADGLLSPDAFPFRMSALRREMNWPIVVVRSKMSPHGSDRVGRAFPELFDDGAPGYRKIFDGSTWRAYQAIGGNRS</sequence>
<feature type="transmembrane region" description="Helical" evidence="1">
    <location>
        <begin position="206"/>
        <end position="228"/>
    </location>
</feature>
<feature type="transmembrane region" description="Helical" evidence="1">
    <location>
        <begin position="133"/>
        <end position="153"/>
    </location>
</feature>
<gene>
    <name evidence="2" type="ORF">CH339_11980</name>
</gene>
<comment type="caution">
    <text evidence="2">The sequence shown here is derived from an EMBL/GenBank/DDBJ whole genome shotgun (WGS) entry which is preliminary data.</text>
</comment>
<keyword evidence="1" id="KW-0812">Transmembrane</keyword>
<evidence type="ECO:0008006" key="4">
    <source>
        <dbReference type="Google" id="ProtNLM"/>
    </source>
</evidence>
<name>A0A327JLE7_9HYPH</name>
<accession>A0A327JLE7</accession>
<feature type="transmembrane region" description="Helical" evidence="1">
    <location>
        <begin position="316"/>
        <end position="334"/>
    </location>
</feature>
<evidence type="ECO:0000256" key="1">
    <source>
        <dbReference type="SAM" id="Phobius"/>
    </source>
</evidence>
<proteinExistence type="predicted"/>
<feature type="transmembrane region" description="Helical" evidence="1">
    <location>
        <begin position="108"/>
        <end position="127"/>
    </location>
</feature>
<feature type="transmembrane region" description="Helical" evidence="1">
    <location>
        <begin position="258"/>
        <end position="277"/>
    </location>
</feature>
<dbReference type="RefSeq" id="WP_111434603.1">
    <property type="nucleotide sequence ID" value="NZ_JACIGG010000008.1"/>
</dbReference>
<keyword evidence="1" id="KW-1133">Transmembrane helix</keyword>
<feature type="transmembrane region" description="Helical" evidence="1">
    <location>
        <begin position="165"/>
        <end position="194"/>
    </location>
</feature>
<dbReference type="EMBL" id="NPEV01000024">
    <property type="protein sequence ID" value="RAI26901.1"/>
    <property type="molecule type" value="Genomic_DNA"/>
</dbReference>
<organism evidence="2 3">
    <name type="scientific">Rhodobium orientis</name>
    <dbReference type="NCBI Taxonomy" id="34017"/>
    <lineage>
        <taxon>Bacteria</taxon>
        <taxon>Pseudomonadati</taxon>
        <taxon>Pseudomonadota</taxon>
        <taxon>Alphaproteobacteria</taxon>
        <taxon>Hyphomicrobiales</taxon>
        <taxon>Rhodobiaceae</taxon>
        <taxon>Rhodobium</taxon>
    </lineage>
</organism>
<feature type="transmembrane region" description="Helical" evidence="1">
    <location>
        <begin position="83"/>
        <end position="101"/>
    </location>
</feature>
<dbReference type="AlphaFoldDB" id="A0A327JLE7"/>
<dbReference type="OrthoDB" id="7728002at2"/>
<feature type="transmembrane region" description="Helical" evidence="1">
    <location>
        <begin position="340"/>
        <end position="361"/>
    </location>
</feature>
<evidence type="ECO:0000313" key="2">
    <source>
        <dbReference type="EMBL" id="RAI26901.1"/>
    </source>
</evidence>
<evidence type="ECO:0000313" key="3">
    <source>
        <dbReference type="Proteomes" id="UP000249299"/>
    </source>
</evidence>
<feature type="transmembrane region" description="Helical" evidence="1">
    <location>
        <begin position="289"/>
        <end position="309"/>
    </location>
</feature>
<reference evidence="2 3" key="1">
    <citation type="submission" date="2017-07" db="EMBL/GenBank/DDBJ databases">
        <title>Draft Genome Sequences of Select Purple Nonsulfur Bacteria.</title>
        <authorList>
            <person name="Lasarre B."/>
            <person name="Mckinlay J.B."/>
        </authorList>
    </citation>
    <scope>NUCLEOTIDE SEQUENCE [LARGE SCALE GENOMIC DNA]</scope>
    <source>
        <strain evidence="2 3">DSM 11290</strain>
    </source>
</reference>